<dbReference type="Proteomes" id="UP000837857">
    <property type="component" value="Chromosome 28"/>
</dbReference>
<feature type="region of interest" description="Disordered" evidence="1">
    <location>
        <begin position="58"/>
        <end position="85"/>
    </location>
</feature>
<feature type="non-terminal residue" evidence="2">
    <location>
        <position position="113"/>
    </location>
</feature>
<gene>
    <name evidence="2" type="ORF">IPOD504_LOCUS11432</name>
</gene>
<name>A0ABN8IQZ8_9NEOP</name>
<keyword evidence="3" id="KW-1185">Reference proteome</keyword>
<dbReference type="EMBL" id="OW152840">
    <property type="protein sequence ID" value="CAH2061764.1"/>
    <property type="molecule type" value="Genomic_DNA"/>
</dbReference>
<evidence type="ECO:0000313" key="3">
    <source>
        <dbReference type="Proteomes" id="UP000837857"/>
    </source>
</evidence>
<evidence type="ECO:0000256" key="1">
    <source>
        <dbReference type="SAM" id="MobiDB-lite"/>
    </source>
</evidence>
<accession>A0ABN8IQZ8</accession>
<evidence type="ECO:0000313" key="2">
    <source>
        <dbReference type="EMBL" id="CAH2061764.1"/>
    </source>
</evidence>
<sequence>MLRIPWTARRTNQSILSELNIKTRLSTICEQRFLSYFGHIMRRGDESLERLIVVGNTEGKRSRGRSPARWTDQLKDTEPSPNFCDMVRTAMDRNRWRDLIRARTTTANHDHQT</sequence>
<reference evidence="2" key="1">
    <citation type="submission" date="2022-03" db="EMBL/GenBank/DDBJ databases">
        <authorList>
            <person name="Martin H S."/>
        </authorList>
    </citation>
    <scope>NUCLEOTIDE SEQUENCE</scope>
</reference>
<protein>
    <submittedName>
        <fullName evidence="2">Uncharacterized protein</fullName>
    </submittedName>
</protein>
<proteinExistence type="predicted"/>
<organism evidence="2 3">
    <name type="scientific">Iphiclides podalirius</name>
    <name type="common">scarce swallowtail</name>
    <dbReference type="NCBI Taxonomy" id="110791"/>
    <lineage>
        <taxon>Eukaryota</taxon>
        <taxon>Metazoa</taxon>
        <taxon>Ecdysozoa</taxon>
        <taxon>Arthropoda</taxon>
        <taxon>Hexapoda</taxon>
        <taxon>Insecta</taxon>
        <taxon>Pterygota</taxon>
        <taxon>Neoptera</taxon>
        <taxon>Endopterygota</taxon>
        <taxon>Lepidoptera</taxon>
        <taxon>Glossata</taxon>
        <taxon>Ditrysia</taxon>
        <taxon>Papilionoidea</taxon>
        <taxon>Papilionidae</taxon>
        <taxon>Papilioninae</taxon>
        <taxon>Iphiclides</taxon>
    </lineage>
</organism>